<feature type="transmembrane region" description="Helical" evidence="1">
    <location>
        <begin position="62"/>
        <end position="80"/>
    </location>
</feature>
<feature type="transmembrane region" description="Helical" evidence="1">
    <location>
        <begin position="169"/>
        <end position="190"/>
    </location>
</feature>
<evidence type="ECO:0000313" key="3">
    <source>
        <dbReference type="Proteomes" id="UP000297447"/>
    </source>
</evidence>
<reference evidence="2 3" key="1">
    <citation type="submission" date="2019-03" db="EMBL/GenBank/DDBJ databases">
        <title>Genomics of glacier-inhabiting Cryobacterium strains.</title>
        <authorList>
            <person name="Liu Q."/>
            <person name="Xin Y.-H."/>
        </authorList>
    </citation>
    <scope>NUCLEOTIDE SEQUENCE [LARGE SCALE GENOMIC DNA]</scope>
    <source>
        <strain evidence="2 3">Hh14</strain>
    </source>
</reference>
<keyword evidence="1" id="KW-0472">Membrane</keyword>
<proteinExistence type="predicted"/>
<accession>A0A4R9A0G8</accession>
<feature type="transmembrane region" description="Helical" evidence="1">
    <location>
        <begin position="86"/>
        <end position="106"/>
    </location>
</feature>
<feature type="transmembrane region" description="Helical" evidence="1">
    <location>
        <begin position="6"/>
        <end position="21"/>
    </location>
</feature>
<keyword evidence="1" id="KW-0812">Transmembrane</keyword>
<sequence>MDWFTLSVVVIVLAGFGMKLARSFRSGPQRRVLERFAREAGLALTPEIEPAVTRRITAHERGYTIGAMTAVVGIGFWSITGTTTEWSGIVLVAIIAIGAVAGVVIVEWRAAFAQVPDQPRIARPTAPAVTDYVSPWEMWASPVVILVAALALGAALAASPLGLWPLVPATVLAAAAVVAAAVSHFAGGALMRRGQPASSVDELAWDDALRGATLRSMVQIPATIGVASLAATLFTLGTLPGLSDVMMWTLFGVLAALVAFMILSNRRAATTYYLRRLWPDLAVEYSDALARGAAS</sequence>
<dbReference type="EMBL" id="SOHE01000046">
    <property type="protein sequence ID" value="TFD49834.1"/>
    <property type="molecule type" value="Genomic_DNA"/>
</dbReference>
<name>A0A4R9A0G8_9MICO</name>
<organism evidence="2 3">
    <name type="scientific">Cryobacterium frigoriphilum</name>
    <dbReference type="NCBI Taxonomy" id="1259150"/>
    <lineage>
        <taxon>Bacteria</taxon>
        <taxon>Bacillati</taxon>
        <taxon>Actinomycetota</taxon>
        <taxon>Actinomycetes</taxon>
        <taxon>Micrococcales</taxon>
        <taxon>Microbacteriaceae</taxon>
        <taxon>Cryobacterium</taxon>
    </lineage>
</organism>
<gene>
    <name evidence="2" type="ORF">E3T55_10405</name>
</gene>
<evidence type="ECO:0000313" key="2">
    <source>
        <dbReference type="EMBL" id="TFD49834.1"/>
    </source>
</evidence>
<dbReference type="Proteomes" id="UP000297447">
    <property type="component" value="Unassembled WGS sequence"/>
</dbReference>
<dbReference type="RefSeq" id="WP_134519507.1">
    <property type="nucleotide sequence ID" value="NZ_SOHE01000046.1"/>
</dbReference>
<evidence type="ECO:0000256" key="1">
    <source>
        <dbReference type="SAM" id="Phobius"/>
    </source>
</evidence>
<protein>
    <submittedName>
        <fullName evidence="2">Uncharacterized protein</fullName>
    </submittedName>
</protein>
<feature type="transmembrane region" description="Helical" evidence="1">
    <location>
        <begin position="245"/>
        <end position="263"/>
    </location>
</feature>
<feature type="transmembrane region" description="Helical" evidence="1">
    <location>
        <begin position="220"/>
        <end position="239"/>
    </location>
</feature>
<keyword evidence="1" id="KW-1133">Transmembrane helix</keyword>
<comment type="caution">
    <text evidence="2">The sequence shown here is derived from an EMBL/GenBank/DDBJ whole genome shotgun (WGS) entry which is preliminary data.</text>
</comment>
<feature type="transmembrane region" description="Helical" evidence="1">
    <location>
        <begin position="143"/>
        <end position="163"/>
    </location>
</feature>
<dbReference type="AlphaFoldDB" id="A0A4R9A0G8"/>
<dbReference type="OrthoDB" id="3732892at2"/>
<keyword evidence="3" id="KW-1185">Reference proteome</keyword>